<proteinExistence type="predicted"/>
<dbReference type="eggNOG" id="ENOG502S9D3">
    <property type="taxonomic scope" value="Eukaryota"/>
</dbReference>
<dbReference type="PANTHER" id="PTHR35735:SF4">
    <property type="entry name" value="PROTEIN NIM1-INTERACTING 2"/>
    <property type="match status" value="1"/>
</dbReference>
<protein>
    <recommendedName>
        <fullName evidence="4">Protein NIM1-INTERACTING 2</fullName>
    </recommendedName>
</protein>
<name>W9RXH8_9ROSA</name>
<accession>W9RXH8</accession>
<dbReference type="Proteomes" id="UP000030645">
    <property type="component" value="Unassembled WGS sequence"/>
</dbReference>
<sequence>MSESRGMEAGKRKTARNDDVVSGRPKKARENDAVGEGKSTAATEEEVEEFFAILRRIHVAIGHFKKGGDGRKLTEEGSRLRTMLEGEIVSCEEANGVKDGEEAKREEGMEENLGLDLNAEPGPDCDPV</sequence>
<keyword evidence="3" id="KW-1185">Reference proteome</keyword>
<evidence type="ECO:0000256" key="1">
    <source>
        <dbReference type="SAM" id="MobiDB-lite"/>
    </source>
</evidence>
<feature type="compositionally biased region" description="Basic and acidic residues" evidence="1">
    <location>
        <begin position="95"/>
        <end position="107"/>
    </location>
</feature>
<feature type="region of interest" description="Disordered" evidence="1">
    <location>
        <begin position="1"/>
        <end position="43"/>
    </location>
</feature>
<evidence type="ECO:0008006" key="4">
    <source>
        <dbReference type="Google" id="ProtNLM"/>
    </source>
</evidence>
<gene>
    <name evidence="2" type="ORF">L484_014669</name>
</gene>
<dbReference type="AlphaFoldDB" id="W9RXH8"/>
<evidence type="ECO:0000313" key="2">
    <source>
        <dbReference type="EMBL" id="EXB97057.1"/>
    </source>
</evidence>
<dbReference type="InterPro" id="IPR034577">
    <property type="entry name" value="NIMIN-2"/>
</dbReference>
<dbReference type="PANTHER" id="PTHR35735">
    <property type="entry name" value="PROTEIN NIM1-INTERACTING 2"/>
    <property type="match status" value="1"/>
</dbReference>
<dbReference type="EMBL" id="KE345255">
    <property type="protein sequence ID" value="EXB97057.1"/>
    <property type="molecule type" value="Genomic_DNA"/>
</dbReference>
<evidence type="ECO:0000313" key="3">
    <source>
        <dbReference type="Proteomes" id="UP000030645"/>
    </source>
</evidence>
<feature type="region of interest" description="Disordered" evidence="1">
    <location>
        <begin position="93"/>
        <end position="128"/>
    </location>
</feature>
<organism evidence="2 3">
    <name type="scientific">Morus notabilis</name>
    <dbReference type="NCBI Taxonomy" id="981085"/>
    <lineage>
        <taxon>Eukaryota</taxon>
        <taxon>Viridiplantae</taxon>
        <taxon>Streptophyta</taxon>
        <taxon>Embryophyta</taxon>
        <taxon>Tracheophyta</taxon>
        <taxon>Spermatophyta</taxon>
        <taxon>Magnoliopsida</taxon>
        <taxon>eudicotyledons</taxon>
        <taxon>Gunneridae</taxon>
        <taxon>Pentapetalae</taxon>
        <taxon>rosids</taxon>
        <taxon>fabids</taxon>
        <taxon>Rosales</taxon>
        <taxon>Moraceae</taxon>
        <taxon>Moreae</taxon>
        <taxon>Morus</taxon>
    </lineage>
</organism>
<dbReference type="GO" id="GO:0010112">
    <property type="term" value="P:regulation of systemic acquired resistance"/>
    <property type="evidence" value="ECO:0007669"/>
    <property type="project" value="InterPro"/>
</dbReference>
<feature type="compositionally biased region" description="Basic and acidic residues" evidence="1">
    <location>
        <begin position="1"/>
        <end position="21"/>
    </location>
</feature>
<reference evidence="3" key="1">
    <citation type="submission" date="2013-01" db="EMBL/GenBank/DDBJ databases">
        <title>Draft Genome Sequence of a Mulberry Tree, Morus notabilis C.K. Schneid.</title>
        <authorList>
            <person name="He N."/>
            <person name="Zhao S."/>
        </authorList>
    </citation>
    <scope>NUCLEOTIDE SEQUENCE</scope>
</reference>